<dbReference type="EMBL" id="JAFFHB010000001">
    <property type="protein sequence ID" value="KAK4674120.1"/>
    <property type="molecule type" value="Genomic_DNA"/>
</dbReference>
<proteinExistence type="predicted"/>
<dbReference type="RefSeq" id="XP_062771442.1">
    <property type="nucleotide sequence ID" value="XM_062908356.1"/>
</dbReference>
<evidence type="ECO:0000313" key="1">
    <source>
        <dbReference type="EMBL" id="KAK4674120.1"/>
    </source>
</evidence>
<protein>
    <submittedName>
        <fullName evidence="1">Uncharacterized protein</fullName>
    </submittedName>
</protein>
<sequence length="109" mass="11157">MVQAMTLSEPITQPSTDCLAALALPLVADSAMLGGATDATLRGATLLQTHFLSTPIRGTSLRIQTLIAGSTACMTICLLMSTTGGDGRALCGLITVTFADAEGWSVVDL</sequence>
<gene>
    <name evidence="1" type="ORF">QC763_117675</name>
</gene>
<name>A0ABR0I175_9PEZI</name>
<dbReference type="Proteomes" id="UP001326199">
    <property type="component" value="Unassembled WGS sequence"/>
</dbReference>
<accession>A0ABR0I175</accession>
<dbReference type="GeneID" id="87928699"/>
<reference evidence="1 2" key="1">
    <citation type="journal article" date="2023" name="bioRxiv">
        <title>High-quality genome assemblies of four members of thePodospora anserinaspecies complex.</title>
        <authorList>
            <person name="Ament-Velasquez S.L."/>
            <person name="Vogan A.A."/>
            <person name="Wallerman O."/>
            <person name="Hartmann F."/>
            <person name="Gautier V."/>
            <person name="Silar P."/>
            <person name="Giraud T."/>
            <person name="Johannesson H."/>
        </authorList>
    </citation>
    <scope>NUCLEOTIDE SEQUENCE [LARGE SCALE GENOMIC DNA]</scope>
    <source>
        <strain evidence="1 2">CBS 411.78</strain>
    </source>
</reference>
<keyword evidence="2" id="KW-1185">Reference proteome</keyword>
<comment type="caution">
    <text evidence="1">The sequence shown here is derived from an EMBL/GenBank/DDBJ whole genome shotgun (WGS) entry which is preliminary data.</text>
</comment>
<evidence type="ECO:0000313" key="2">
    <source>
        <dbReference type="Proteomes" id="UP001326199"/>
    </source>
</evidence>
<organism evidence="1 2">
    <name type="scientific">Podospora pseudopauciseta</name>
    <dbReference type="NCBI Taxonomy" id="2093780"/>
    <lineage>
        <taxon>Eukaryota</taxon>
        <taxon>Fungi</taxon>
        <taxon>Dikarya</taxon>
        <taxon>Ascomycota</taxon>
        <taxon>Pezizomycotina</taxon>
        <taxon>Sordariomycetes</taxon>
        <taxon>Sordariomycetidae</taxon>
        <taxon>Sordariales</taxon>
        <taxon>Podosporaceae</taxon>
        <taxon>Podospora</taxon>
    </lineage>
</organism>